<evidence type="ECO:0000259" key="6">
    <source>
        <dbReference type="PROSITE" id="PS50109"/>
    </source>
</evidence>
<keyword evidence="3 7" id="KW-0808">Transferase</keyword>
<evidence type="ECO:0000256" key="2">
    <source>
        <dbReference type="ARBA" id="ARBA00012438"/>
    </source>
</evidence>
<protein>
    <recommendedName>
        <fullName evidence="2">histidine kinase</fullName>
        <ecNumber evidence="2">2.7.13.3</ecNumber>
    </recommendedName>
</protein>
<evidence type="ECO:0000313" key="7">
    <source>
        <dbReference type="EMBL" id="XCC61487.1"/>
    </source>
</evidence>
<feature type="transmembrane region" description="Helical" evidence="5">
    <location>
        <begin position="44"/>
        <end position="67"/>
    </location>
</feature>
<dbReference type="InterPro" id="IPR005467">
    <property type="entry name" value="His_kinase_dom"/>
</dbReference>
<dbReference type="GO" id="GO:0000155">
    <property type="term" value="F:phosphorelay sensor kinase activity"/>
    <property type="evidence" value="ECO:0007669"/>
    <property type="project" value="InterPro"/>
</dbReference>
<organism evidence="7">
    <name type="scientific">Christensenella massiliensis</name>
    <dbReference type="NCBI Taxonomy" id="1805714"/>
    <lineage>
        <taxon>Bacteria</taxon>
        <taxon>Bacillati</taxon>
        <taxon>Bacillota</taxon>
        <taxon>Clostridia</taxon>
        <taxon>Christensenellales</taxon>
        <taxon>Christensenellaceae</taxon>
        <taxon>Christensenella</taxon>
    </lineage>
</organism>
<evidence type="ECO:0000256" key="5">
    <source>
        <dbReference type="SAM" id="Phobius"/>
    </source>
</evidence>
<dbReference type="EC" id="2.7.13.3" evidence="2"/>
<keyword evidence="5" id="KW-0472">Membrane</keyword>
<dbReference type="RefSeq" id="WP_079546348.1">
    <property type="nucleotide sequence ID" value="NZ_CP117826.1"/>
</dbReference>
<gene>
    <name evidence="7" type="ORF">PUP29_08080</name>
</gene>
<evidence type="ECO:0000256" key="3">
    <source>
        <dbReference type="ARBA" id="ARBA00022777"/>
    </source>
</evidence>
<dbReference type="InterPro" id="IPR004358">
    <property type="entry name" value="Sig_transdc_His_kin-like_C"/>
</dbReference>
<dbReference type="GO" id="GO:0016020">
    <property type="term" value="C:membrane"/>
    <property type="evidence" value="ECO:0007669"/>
    <property type="project" value="InterPro"/>
</dbReference>
<dbReference type="InterPro" id="IPR003594">
    <property type="entry name" value="HATPase_dom"/>
</dbReference>
<keyword evidence="5" id="KW-1133">Transmembrane helix</keyword>
<dbReference type="SUPFAM" id="SSF55874">
    <property type="entry name" value="ATPase domain of HSP90 chaperone/DNA topoisomerase II/histidine kinase"/>
    <property type="match status" value="1"/>
</dbReference>
<comment type="catalytic activity">
    <reaction evidence="1">
        <text>ATP + protein L-histidine = ADP + protein N-phospho-L-histidine.</text>
        <dbReference type="EC" id="2.7.13.3"/>
    </reaction>
</comment>
<dbReference type="SMART" id="SM00387">
    <property type="entry name" value="HATPase_c"/>
    <property type="match status" value="1"/>
</dbReference>
<dbReference type="InterPro" id="IPR010559">
    <property type="entry name" value="Sig_transdc_His_kin_internal"/>
</dbReference>
<evidence type="ECO:0000256" key="4">
    <source>
        <dbReference type="ARBA" id="ARBA00023012"/>
    </source>
</evidence>
<accession>A0AAU8A637</accession>
<evidence type="ECO:0000256" key="1">
    <source>
        <dbReference type="ARBA" id="ARBA00000085"/>
    </source>
</evidence>
<keyword evidence="3 7" id="KW-0418">Kinase</keyword>
<feature type="domain" description="Histidine kinase" evidence="6">
    <location>
        <begin position="218"/>
        <end position="331"/>
    </location>
</feature>
<reference evidence="7" key="1">
    <citation type="submission" date="2023-02" db="EMBL/GenBank/DDBJ databases">
        <title>Gut commensal Christensenella minuta modulates host metabolism via a new class of secondary bile acids.</title>
        <authorList>
            <person name="Liu C."/>
        </authorList>
    </citation>
    <scope>NUCLEOTIDE SEQUENCE</scope>
    <source>
        <strain evidence="7">CA70</strain>
    </source>
</reference>
<keyword evidence="5" id="KW-0812">Transmembrane</keyword>
<keyword evidence="4" id="KW-0902">Two-component regulatory system</keyword>
<name>A0AAU8A637_9FIRM</name>
<dbReference type="PANTHER" id="PTHR34220">
    <property type="entry name" value="SENSOR HISTIDINE KINASE YPDA"/>
    <property type="match status" value="1"/>
</dbReference>
<dbReference type="PROSITE" id="PS51257">
    <property type="entry name" value="PROKAR_LIPOPROTEIN"/>
    <property type="match status" value="1"/>
</dbReference>
<dbReference type="Pfam" id="PF02518">
    <property type="entry name" value="HATPase_c"/>
    <property type="match status" value="1"/>
</dbReference>
<dbReference type="Gene3D" id="3.30.565.10">
    <property type="entry name" value="Histidine kinase-like ATPase, C-terminal domain"/>
    <property type="match status" value="1"/>
</dbReference>
<dbReference type="PANTHER" id="PTHR34220:SF7">
    <property type="entry name" value="SENSOR HISTIDINE KINASE YPDA"/>
    <property type="match status" value="1"/>
</dbReference>
<dbReference type="InterPro" id="IPR036890">
    <property type="entry name" value="HATPase_C_sf"/>
</dbReference>
<dbReference type="AlphaFoldDB" id="A0AAU8A637"/>
<dbReference type="PROSITE" id="PS50109">
    <property type="entry name" value="HIS_KIN"/>
    <property type="match status" value="1"/>
</dbReference>
<sequence>MKKRPDCGKKRKSISKYLGIAGAAVACALVFWGISFGMERTPLLAWGTAAMIAGAAVALYFVFRYLYLPLREIERKGIVAEKTQRPNYMAYAYEALRLDTLKELSEREYAALVYKKQAELDSLQSQINPHFLYNTLESIRGQAVLDKTEKIAKMTEALSAFFRYSIGRKGSIVQLTDELKNTDNYMLIQQFRFGEKVSLQKIISDEEALQGYLPKMTIQPIIENAIYHGLEMKEGKGRIILRITLTESRMIINVMDNGVGIDDEQVEKINASMQEPIHLSTEQLQNRKGKGIALKNVNDRIRLLYGEGYGLHVFSTLGEGTDVEIQLPFKQDKPREQQFFQNAADK</sequence>
<dbReference type="PRINTS" id="PR00344">
    <property type="entry name" value="BCTRLSENSOR"/>
</dbReference>
<dbReference type="Pfam" id="PF06580">
    <property type="entry name" value="His_kinase"/>
    <property type="match status" value="1"/>
</dbReference>
<dbReference type="EMBL" id="CP117826">
    <property type="protein sequence ID" value="XCC61487.1"/>
    <property type="molecule type" value="Genomic_DNA"/>
</dbReference>
<feature type="transmembrane region" description="Helical" evidence="5">
    <location>
        <begin position="20"/>
        <end position="38"/>
    </location>
</feature>
<dbReference type="InterPro" id="IPR050640">
    <property type="entry name" value="Bact_2-comp_sensor_kinase"/>
</dbReference>
<proteinExistence type="predicted"/>